<dbReference type="InterPro" id="IPR029627">
    <property type="entry name" value="CCSER"/>
</dbReference>
<evidence type="ECO:0008006" key="7">
    <source>
        <dbReference type="Google" id="ProtNLM"/>
    </source>
</evidence>
<evidence type="ECO:0000313" key="6">
    <source>
        <dbReference type="Proteomes" id="UP001152803"/>
    </source>
</evidence>
<accession>A0A9Q1DZR0</accession>
<feature type="compositionally biased region" description="Polar residues" evidence="4">
    <location>
        <begin position="210"/>
        <end position="226"/>
    </location>
</feature>
<keyword evidence="6" id="KW-1185">Reference proteome</keyword>
<feature type="compositionally biased region" description="Low complexity" evidence="4">
    <location>
        <begin position="24"/>
        <end position="37"/>
    </location>
</feature>
<gene>
    <name evidence="5" type="ORF">COCON_G00036330</name>
</gene>
<dbReference type="PANTHER" id="PTHR22461">
    <property type="entry name" value="SERINE-RICH COILED-COIL DOMAIN-CONTAINING PROTEIN 2-RELATED"/>
    <property type="match status" value="1"/>
</dbReference>
<organism evidence="5 6">
    <name type="scientific">Conger conger</name>
    <name type="common">Conger eel</name>
    <name type="synonym">Muraena conger</name>
    <dbReference type="NCBI Taxonomy" id="82655"/>
    <lineage>
        <taxon>Eukaryota</taxon>
        <taxon>Metazoa</taxon>
        <taxon>Chordata</taxon>
        <taxon>Craniata</taxon>
        <taxon>Vertebrata</taxon>
        <taxon>Euteleostomi</taxon>
        <taxon>Actinopterygii</taxon>
        <taxon>Neopterygii</taxon>
        <taxon>Teleostei</taxon>
        <taxon>Anguilliformes</taxon>
        <taxon>Congridae</taxon>
        <taxon>Conger</taxon>
    </lineage>
</organism>
<evidence type="ECO:0000256" key="1">
    <source>
        <dbReference type="ARBA" id="ARBA00010949"/>
    </source>
</evidence>
<feature type="region of interest" description="Disordered" evidence="4">
    <location>
        <begin position="1"/>
        <end position="231"/>
    </location>
</feature>
<evidence type="ECO:0000313" key="5">
    <source>
        <dbReference type="EMBL" id="KAJ8284783.1"/>
    </source>
</evidence>
<dbReference type="AlphaFoldDB" id="A0A9Q1DZR0"/>
<feature type="region of interest" description="Disordered" evidence="4">
    <location>
        <begin position="244"/>
        <end position="352"/>
    </location>
</feature>
<protein>
    <recommendedName>
        <fullName evidence="7">Serine-rich coiled-coil domain-containing protein 2</fullName>
    </recommendedName>
</protein>
<feature type="compositionally biased region" description="Basic and acidic residues" evidence="4">
    <location>
        <begin position="767"/>
        <end position="777"/>
    </location>
</feature>
<comment type="similarity">
    <text evidence="1">Belongs to the CCSER family.</text>
</comment>
<feature type="compositionally biased region" description="Low complexity" evidence="4">
    <location>
        <begin position="98"/>
        <end position="107"/>
    </location>
</feature>
<dbReference type="GO" id="GO:0001578">
    <property type="term" value="P:microtubule bundle formation"/>
    <property type="evidence" value="ECO:0007669"/>
    <property type="project" value="TreeGrafter"/>
</dbReference>
<dbReference type="GO" id="GO:0015630">
    <property type="term" value="C:microtubule cytoskeleton"/>
    <property type="evidence" value="ECO:0007669"/>
    <property type="project" value="TreeGrafter"/>
</dbReference>
<dbReference type="PANTHER" id="PTHR22461:SF2">
    <property type="entry name" value="SERINE-RICH COILED-COIL DOMAIN-CONTAINING PROTEIN 2"/>
    <property type="match status" value="1"/>
</dbReference>
<evidence type="ECO:0000256" key="3">
    <source>
        <dbReference type="SAM" id="Coils"/>
    </source>
</evidence>
<dbReference type="Proteomes" id="UP001152803">
    <property type="component" value="Unassembled WGS sequence"/>
</dbReference>
<feature type="compositionally biased region" description="Basic and acidic residues" evidence="4">
    <location>
        <begin position="838"/>
        <end position="850"/>
    </location>
</feature>
<evidence type="ECO:0000256" key="2">
    <source>
        <dbReference type="ARBA" id="ARBA00023054"/>
    </source>
</evidence>
<dbReference type="GO" id="GO:0008017">
    <property type="term" value="F:microtubule binding"/>
    <property type="evidence" value="ECO:0007669"/>
    <property type="project" value="TreeGrafter"/>
</dbReference>
<feature type="region of interest" description="Disordered" evidence="4">
    <location>
        <begin position="727"/>
        <end position="945"/>
    </location>
</feature>
<dbReference type="EMBL" id="JAFJMO010000002">
    <property type="protein sequence ID" value="KAJ8284783.1"/>
    <property type="molecule type" value="Genomic_DNA"/>
</dbReference>
<keyword evidence="2 3" id="KW-0175">Coiled coil</keyword>
<comment type="caution">
    <text evidence="5">The sequence shown here is derived from an EMBL/GenBank/DDBJ whole genome shotgun (WGS) entry which is preliminary data.</text>
</comment>
<proteinExistence type="inferred from homology"/>
<dbReference type="OrthoDB" id="9948757at2759"/>
<feature type="region of interest" description="Disordered" evidence="4">
    <location>
        <begin position="411"/>
        <end position="434"/>
    </location>
</feature>
<name>A0A9Q1DZR0_CONCO</name>
<evidence type="ECO:0000256" key="4">
    <source>
        <dbReference type="SAM" id="MobiDB-lite"/>
    </source>
</evidence>
<feature type="coiled-coil region" evidence="3">
    <location>
        <begin position="688"/>
        <end position="718"/>
    </location>
</feature>
<feature type="compositionally biased region" description="Low complexity" evidence="4">
    <location>
        <begin position="123"/>
        <end position="135"/>
    </location>
</feature>
<sequence>MEEKALPKPTMVSRLPKFGTRPQGGTNPLPNGTGPPLHCQEGKGAGPVGKPNGMVRLAPPFSLKWKKGGGGPAPGLLSPTEGAELQKQGEEGRTGHRPQPQQQPTTPRELKKPSTITAKMRRSASAVTSSTTSRTIPQPSKPTPRGGSTQTSLTPGPHGNKLGLNGAAGRFGLGLQRTGSNPSAGGALRDGLSQSSDSLKAPSLDPENMVRSQSFTHFKQVPSPTGQPIARSFSFTRAAERAKSLLGKPSLTQARGGAIQYGKGPGARPSGGPTVTTSPKKSLLPSCVPSKPPALAYRLTRPSLGRQPRPLLPGKGRSDQEPRAGAGDSLETSPTTPDPPSEVEDALDPESSPAELVMICDPEPSSCYLGEVLEDMSLSSTSSLERNDMSEEYLDDFDNLGVGGGMLLFPAHDGELHQSQPDDNAPVDSPPDTPNRTRHCSFLTDGVDWAAMGLTGMKEDPCCRGNQAGSPDVDFAHGSSLDLSPSDSSGGTYMWDEEGLEPLGTIARPCGSYDSELNSLDILNNLDNLESCDLEDDDLMLDVDLPEDGSLHSDADGMSHFERADRGARQGWRRRQHRWSGSDHFHNDNSLSLSLSPRSTGFQQFEGLLSPGAGRGGARQQQAVVWADGHTVALDEVTLGHMTEDCSSVKTQLLKLRMLLQVEDGGTIQDALDSGILSPEPREDVGTSLQVEELLREVEELREELRSKDKTISQMTQQVAVLSAHAASCQCQQRRPESRGKRRTNHDKATQTPWRAHGPPVLQPCRLSERLPQERLARTPSSADPSDAGPDGQPGARPRPCLDASAGPAPGSRLRPPAGESAASTRAPEPPAPPADPAHARAEGDRDGGRPRILQSLRLHRKVSVPTLTQEGPARPSAGPVALLKKRQLPPPTRGLPCFSSGPQASGPARGPTLFGLPRPPGTALPKAGGLASPNHSRLPKPKIH</sequence>
<reference evidence="5" key="1">
    <citation type="journal article" date="2023" name="Science">
        <title>Genome structures resolve the early diversification of teleost fishes.</title>
        <authorList>
            <person name="Parey E."/>
            <person name="Louis A."/>
            <person name="Montfort J."/>
            <person name="Bouchez O."/>
            <person name="Roques C."/>
            <person name="Iampietro C."/>
            <person name="Lluch J."/>
            <person name="Castinel A."/>
            <person name="Donnadieu C."/>
            <person name="Desvignes T."/>
            <person name="Floi Bucao C."/>
            <person name="Jouanno E."/>
            <person name="Wen M."/>
            <person name="Mejri S."/>
            <person name="Dirks R."/>
            <person name="Jansen H."/>
            <person name="Henkel C."/>
            <person name="Chen W.J."/>
            <person name="Zahm M."/>
            <person name="Cabau C."/>
            <person name="Klopp C."/>
            <person name="Thompson A.W."/>
            <person name="Robinson-Rechavi M."/>
            <person name="Braasch I."/>
            <person name="Lecointre G."/>
            <person name="Bobe J."/>
            <person name="Postlethwait J.H."/>
            <person name="Berthelot C."/>
            <person name="Roest Crollius H."/>
            <person name="Guiguen Y."/>
        </authorList>
    </citation>
    <scope>NUCLEOTIDE SEQUENCE</scope>
    <source>
        <strain evidence="5">Concon-B</strain>
    </source>
</reference>